<keyword evidence="3" id="KW-0813">Transport</keyword>
<evidence type="ECO:0000256" key="9">
    <source>
        <dbReference type="ARBA" id="ARBA00023136"/>
    </source>
</evidence>
<feature type="transmembrane region" description="Helical" evidence="11">
    <location>
        <begin position="1968"/>
        <end position="1987"/>
    </location>
</feature>
<feature type="region of interest" description="Disordered" evidence="10">
    <location>
        <begin position="1701"/>
        <end position="1734"/>
    </location>
</feature>
<feature type="transmembrane region" description="Helical" evidence="11">
    <location>
        <begin position="820"/>
        <end position="844"/>
    </location>
</feature>
<feature type="transmembrane region" description="Helical" evidence="11">
    <location>
        <begin position="2199"/>
        <end position="2219"/>
    </location>
</feature>
<evidence type="ECO:0000256" key="4">
    <source>
        <dbReference type="ARBA" id="ARBA00022692"/>
    </source>
</evidence>
<evidence type="ECO:0000259" key="12">
    <source>
        <dbReference type="PROSITE" id="PS50893"/>
    </source>
</evidence>
<dbReference type="SUPFAM" id="SSF52540">
    <property type="entry name" value="P-loop containing nucleoside triphosphate hydrolases"/>
    <property type="match status" value="2"/>
</dbReference>
<feature type="transmembrane region" description="Helical" evidence="11">
    <location>
        <begin position="1181"/>
        <end position="1203"/>
    </location>
</feature>
<comment type="similarity">
    <text evidence="2">Belongs to the ABC transporter superfamily. ABCA family.</text>
</comment>
<dbReference type="GO" id="GO:0016887">
    <property type="term" value="F:ATP hydrolysis activity"/>
    <property type="evidence" value="ECO:0007669"/>
    <property type="project" value="InterPro"/>
</dbReference>
<feature type="transmembrane region" description="Helical" evidence="11">
    <location>
        <begin position="780"/>
        <end position="800"/>
    </location>
</feature>
<evidence type="ECO:0000256" key="3">
    <source>
        <dbReference type="ARBA" id="ARBA00022448"/>
    </source>
</evidence>
<dbReference type="InterPro" id="IPR026082">
    <property type="entry name" value="ABCA"/>
</dbReference>
<feature type="transmembrane region" description="Helical" evidence="11">
    <location>
        <begin position="2249"/>
        <end position="2268"/>
    </location>
</feature>
<comment type="caution">
    <text evidence="13">The sequence shown here is derived from an EMBL/GenBank/DDBJ whole genome shotgun (WGS) entry which is preliminary data.</text>
</comment>
<dbReference type="GO" id="GO:0140359">
    <property type="term" value="F:ABC-type transporter activity"/>
    <property type="evidence" value="ECO:0007669"/>
    <property type="project" value="InterPro"/>
</dbReference>
<feature type="transmembrane region" description="Helical" evidence="11">
    <location>
        <begin position="2370"/>
        <end position="2391"/>
    </location>
</feature>
<feature type="transmembrane region" description="Helical" evidence="11">
    <location>
        <begin position="730"/>
        <end position="759"/>
    </location>
</feature>
<evidence type="ECO:0000256" key="6">
    <source>
        <dbReference type="ARBA" id="ARBA00022741"/>
    </source>
</evidence>
<organism evidence="13 14">
    <name type="scientific">Pelagomonas calceolata</name>
    <dbReference type="NCBI Taxonomy" id="35677"/>
    <lineage>
        <taxon>Eukaryota</taxon>
        <taxon>Sar</taxon>
        <taxon>Stramenopiles</taxon>
        <taxon>Ochrophyta</taxon>
        <taxon>Pelagophyceae</taxon>
        <taxon>Pelagomonadales</taxon>
        <taxon>Pelagomonadaceae</taxon>
        <taxon>Pelagomonas</taxon>
    </lineage>
</organism>
<dbReference type="EMBL" id="CAKKNE010000006">
    <property type="protein sequence ID" value="CAH0380145.1"/>
    <property type="molecule type" value="Genomic_DNA"/>
</dbReference>
<dbReference type="FunFam" id="3.40.50.300:FF:000335">
    <property type="entry name" value="ATP binding cassette subfamily A member 5"/>
    <property type="match status" value="1"/>
</dbReference>
<dbReference type="PANTHER" id="PTHR19229:SF36">
    <property type="entry name" value="ATP-BINDING CASSETTE SUB-FAMILY A MEMBER 2"/>
    <property type="match status" value="1"/>
</dbReference>
<dbReference type="GO" id="GO:0016020">
    <property type="term" value="C:membrane"/>
    <property type="evidence" value="ECO:0007669"/>
    <property type="project" value="UniProtKB-SubCell"/>
</dbReference>
<evidence type="ECO:0000256" key="1">
    <source>
        <dbReference type="ARBA" id="ARBA00004141"/>
    </source>
</evidence>
<evidence type="ECO:0000256" key="5">
    <source>
        <dbReference type="ARBA" id="ARBA00022737"/>
    </source>
</evidence>
<dbReference type="OrthoDB" id="8061355at2759"/>
<dbReference type="InterPro" id="IPR003593">
    <property type="entry name" value="AAA+_ATPase"/>
</dbReference>
<dbReference type="PROSITE" id="PS00211">
    <property type="entry name" value="ABC_TRANSPORTER_1"/>
    <property type="match status" value="2"/>
</dbReference>
<feature type="domain" description="ABC transporter" evidence="12">
    <location>
        <begin position="1437"/>
        <end position="1672"/>
    </location>
</feature>
<evidence type="ECO:0000256" key="7">
    <source>
        <dbReference type="ARBA" id="ARBA00022840"/>
    </source>
</evidence>
<evidence type="ECO:0000256" key="11">
    <source>
        <dbReference type="SAM" id="Phobius"/>
    </source>
</evidence>
<proteinExistence type="inferred from homology"/>
<evidence type="ECO:0000256" key="8">
    <source>
        <dbReference type="ARBA" id="ARBA00022989"/>
    </source>
</evidence>
<keyword evidence="14" id="KW-1185">Reference proteome</keyword>
<dbReference type="Gene3D" id="3.40.50.300">
    <property type="entry name" value="P-loop containing nucleotide triphosphate hydrolases"/>
    <property type="match status" value="2"/>
</dbReference>
<feature type="transmembrane region" description="Helical" evidence="11">
    <location>
        <begin position="2088"/>
        <end position="2109"/>
    </location>
</feature>
<feature type="transmembrane region" description="Helical" evidence="11">
    <location>
        <begin position="1136"/>
        <end position="1161"/>
    </location>
</feature>
<dbReference type="CDD" id="cd03263">
    <property type="entry name" value="ABC_subfamily_A"/>
    <property type="match status" value="2"/>
</dbReference>
<evidence type="ECO:0000313" key="14">
    <source>
        <dbReference type="Proteomes" id="UP000789595"/>
    </source>
</evidence>
<feature type="transmembrane region" description="Helical" evidence="11">
    <location>
        <begin position="2496"/>
        <end position="2516"/>
    </location>
</feature>
<evidence type="ECO:0000313" key="13">
    <source>
        <dbReference type="EMBL" id="CAH0380145.1"/>
    </source>
</evidence>
<feature type="compositionally biased region" description="Basic and acidic residues" evidence="10">
    <location>
        <begin position="1701"/>
        <end position="1727"/>
    </location>
</feature>
<feature type="transmembrane region" description="Helical" evidence="11">
    <location>
        <begin position="1994"/>
        <end position="2015"/>
    </location>
</feature>
<dbReference type="Proteomes" id="UP000789595">
    <property type="component" value="Unassembled WGS sequence"/>
</dbReference>
<dbReference type="PANTHER" id="PTHR19229">
    <property type="entry name" value="ATP-BINDING CASSETTE TRANSPORTER SUBFAMILY A ABCA"/>
    <property type="match status" value="1"/>
</dbReference>
<dbReference type="InterPro" id="IPR027417">
    <property type="entry name" value="P-loop_NTPase"/>
</dbReference>
<protein>
    <recommendedName>
        <fullName evidence="12">ABC transporter domain-containing protein</fullName>
    </recommendedName>
</protein>
<keyword evidence="7" id="KW-0067">ATP-binding</keyword>
<comment type="subcellular location">
    <subcellularLocation>
        <location evidence="1">Membrane</location>
        <topology evidence="1">Multi-pass membrane protein</topology>
    </subcellularLocation>
</comment>
<feature type="transmembrane region" description="Helical" evidence="11">
    <location>
        <begin position="2027"/>
        <end position="2050"/>
    </location>
</feature>
<feature type="transmembrane region" description="Helical" evidence="11">
    <location>
        <begin position="3008"/>
        <end position="3027"/>
    </location>
</feature>
<feature type="domain" description="ABC transporter" evidence="12">
    <location>
        <begin position="2632"/>
        <end position="2871"/>
    </location>
</feature>
<evidence type="ECO:0000256" key="10">
    <source>
        <dbReference type="SAM" id="MobiDB-lite"/>
    </source>
</evidence>
<keyword evidence="8 11" id="KW-1133">Transmembrane helix</keyword>
<keyword evidence="5" id="KW-0677">Repeat</keyword>
<reference evidence="13" key="1">
    <citation type="submission" date="2021-11" db="EMBL/GenBank/DDBJ databases">
        <authorList>
            <consortium name="Genoscope - CEA"/>
            <person name="William W."/>
        </authorList>
    </citation>
    <scope>NUCLEOTIDE SEQUENCE</scope>
</reference>
<accession>A0A8J2X4E1</accession>
<dbReference type="PROSITE" id="PS50893">
    <property type="entry name" value="ABC_TRANSPORTER_2"/>
    <property type="match status" value="2"/>
</dbReference>
<dbReference type="GO" id="GO:0005319">
    <property type="term" value="F:lipid transporter activity"/>
    <property type="evidence" value="ECO:0007669"/>
    <property type="project" value="TreeGrafter"/>
</dbReference>
<dbReference type="Pfam" id="PF00005">
    <property type="entry name" value="ABC_tran"/>
    <property type="match status" value="2"/>
</dbReference>
<sequence length="3102" mass="336098">MLRRLAGLAAAYGALPEPPFVCDNTQCRVEPRNASAAPICAAGYYTCASCCDEDADCNCDGHGGDAYDHAWRTPKCPEGYYECGDCCDRDADCACDDQCERFRAPSCLRRERGKTNGKKYRPCNSDLPANVDCSLAYHENASKPHGWCPVGYHDCGQQHDCCDWNSDCKCDGAWRTGNFNEHCGPGPTGHDGALRDFECSVHKGLDDPPLAGSSWGTLATEAGACCAGPNETAACADGYTVVAGDAPCVFTCCEGAVDNLTTAADVDAEGICWEAHANEGRRPVEWRDCCEAECGDKPADDGDGTSTCRTVYLAGEACSQHFCEAHWGEDWGEEPDREEWFRETTCRPKADAPAACFARPSPRADCVDDACRGMMPGGAAVDRFWDPLDEHSGFTIKEDCYGMHYETPFWERTRIFGPQSRYCADDHTLAGVDFVPGVGACCTNGTSDDAKCVAPAPECFHRSGPRRCDVLLKYFGTMDYDGEHARTPPCDFRGEPYACDGLRCDPASGALYYVREDSWRWWDRLWSWEYKERLGDNACVRNWFRADLREQEPWPASRKNRRVGERQRIRACGVVTADGDFFHAQLAGGKAWDEAWLYRDGHYANTDPNWGHPWDNFWASTRAPRRWRGLDAAPTTAAADACARAAAREFHGGCLGTCGKTCAELGHDPVLFEKLRAAVKKWPDKGGGDAIPDACGFASRAAAARWNAHEGFYRILYDPHIVTWVTARQIVAWLGVGLIYVVGVAAACCVSQPACLGYAHLQRLRNWVNRQIEDGVGARYCYFVCCGGWLELLCTLPALLRRRPGVVPATIVPIVLVSTLSWQLGAGAAPLFFFLFFGGLLIVFRDEARARYEKFCERRPWFRRHVAPRVEKLSAGVAALFRRHVAPRVASLKNKQAVVALLEKLSAGVASLRKRAVAAPLADKGPKKGTARLGRCLYCGCCGRCGEFWRRLLVKRPPAAVYTAEDGTEQTVPWVVAPGPPGTIVTRPDGIKVKVPEGVQRGQLFSLAEAAPAGADGAAPKHAAEPPSLTERTALLVRKAWIIKKRTTGALAKQVFVPLLGVGVLWLLYDTRERNRKQRSTKASAGFDTIHGDLELKVFQFFFFPWVQVVASALVGDVAQGTREATRAAGGADAAYWLASFLVEGVAVGGGVAVAIAAGAAPGLFRRAGKSFEVAAFLELFALHWLFLLALTLQTFVVVTCLLRSQIAAAGFPPLLHAALHGCYLAWNPLRTWNRHGGGRLRTHWTLRARPRAHFAGAAFLPQFAYDLLVDSFSPTGKRAGWRCRLVADGFVGERYPCKQCRKECWEKAPGPRLEAFEQYLQSQALTAAPCADEHLMCEDVWPFWYEKTEDRGWRPESAWTAGVYCMLMVSVALWAAVLWYVIQVSTSAARGKGKDLLFCIRKAYWRPPPPDEVVEKAPLVDHDEWFENDESADAPVQVRGLRKAFGKKVAVSDATFAIRDSEIFCLLGHNGAGKTTTMSMMTGAMAPDGGSASFFGIRTLGPLAEADGLDRLRQLLGFCPQHDALFPQLTLREHLIFYSRLKGVEEARAENEATGLLELFRLAEMAEGFPLKLSGGQKRKVMMAAALTGGSRLVVLDEPTAGMDPVARREVWTLLRDVRVDRSVLLTTHHMEEAEALADRVAIMAAGSVTCCGTLSFLKRHFGGGDDAEVAARRKAAEEEARRKEAEAKALAERMAAAGAEERERLAAEKARLEREAAEARAKAEGGADTSTGGLHVAVTTTAAARDQLKGIFAQHVPGAKLAAASKLEEDLRRATETDAANPLLGSTPKSFSSSFKSPLLNATRGTSFSASRNWANAEAPLLEDSARDVTTTYTVHAPRARVAALFEGLEAEADGLGLVDVSVTATSLEDVFIAVGEQVEGAAAPVEAETLVGGALLPSAPGEPVPAGRLVAAVVQFRLPAQIRDDLVWIKKFVLGGAAVPGGLKQAVARARASKDHTTFTVPTKFAVLVAALAGAPTLGVAVGVQGGGWLGLGLWFATSVAFSAFVFLLAALECGVRYYCFKSSVSAPCAVAGGVVGAFVGMTCVLVKTEWWESLARGLTSLVATAIAVGLEAGLRPYFGSPTSVFGAIAGAGTGWSVGWIVGWQVDKKTFRRMAASAAGRRARARTAGGVAGFFVGLVVEVLGSVFASAFCSAGIHGTILVLLQVAAAAMPLVVRGTMGRRKKVPRFGSKWAEGYNVLVAGVLVGAYFLVAGFVVEPYVRERARGLRNLLAVSGLDTFTYWLGNWLGDALVLVGGSVCVVFMLAATRMAYRKRLCSSAPTYAQLHAAARKGDLDLGPYNATATSLATAFHDRYPGGFQEDQNGIWSSDSYDTITQWYCDSIWDRGIGAGAWQNATKFVVRRWMERWPWLWILLPLCSAGIVSFSHFATTTFDSPLIAVASTPIFIAFVGGAAPAGLAGLWWVVTTSNPNQLLYQDISCKFGWLASIATPFGNLAVQVCKVAFHPQLKRRGFLEASGDGPLSRQRADPPLPSGWAAVIFAFFHIILYEGIVFFKDQRALRPLAWVKTRVSKVRANAMPDDVAAERARVAALTGAGDAASAGDALSTNEDDFQIVVDEPEEEAPPSRPPPTRFSAAVRDTVAMLRNVPPGDDPYPPPLVRDIKSADRDGLVVSELRKIYPPRFFGGAAVESVQCAAFGVPTGQVFGLLGANGAGKTTTVSMICRAVEPTSGDARVAGKSVLADFERAARSLGVVNQKNVLWDHLSCRDLYHLSLFARLRGVDIEGDARHAAEQALAVVGLSDHADKAAGRLSGGMKRKLAVAVALVGGPSVVLLDEPSSGLDPGAQRNLWDLIKVTMKGRAVVLTTHSMGEADLLCDRLGIMVKGTMRCIGTPQELKERYAAGYEISCRLETRDDAHVADLVAFAREAFSSPDVDVAAADADIATLELAGVDPRRTPALAFRAFDDDACARLGVIDFSLARATMEKVFLRIAGGEEGLAQSRLGREIAEMLQAEADDDAQKELDKVVFSEATSCGCTRFAWDNLCFHSFAWFFFFTGLWMVSALVPQRFDTCVWWEHHESKGHLRRCGRHDYWFKAPTMFYYSPMGLLVGISLMGWTMFCHPCAVWCLRAPSRTGAVAPA</sequence>
<keyword evidence="9 11" id="KW-0472">Membrane</keyword>
<evidence type="ECO:0000256" key="2">
    <source>
        <dbReference type="ARBA" id="ARBA00008869"/>
    </source>
</evidence>
<keyword evidence="6" id="KW-0547">Nucleotide-binding</keyword>
<gene>
    <name evidence="13" type="ORF">PECAL_6P17850</name>
</gene>
<feature type="transmembrane region" description="Helical" evidence="11">
    <location>
        <begin position="1362"/>
        <end position="1383"/>
    </location>
</feature>
<feature type="transmembrane region" description="Helical" evidence="11">
    <location>
        <begin position="3061"/>
        <end position="3081"/>
    </location>
</feature>
<feature type="transmembrane region" description="Helical" evidence="11">
    <location>
        <begin position="1098"/>
        <end position="1115"/>
    </location>
</feature>
<feature type="transmembrane region" description="Helical" evidence="11">
    <location>
        <begin position="2403"/>
        <end position="2427"/>
    </location>
</feature>
<dbReference type="FunFam" id="3.40.50.300:FF:002275">
    <property type="entry name" value="ATP-binding cassette, subfamily A (ABC1), member 16"/>
    <property type="match status" value="1"/>
</dbReference>
<dbReference type="GO" id="GO:0005524">
    <property type="term" value="F:ATP binding"/>
    <property type="evidence" value="ECO:0007669"/>
    <property type="project" value="UniProtKB-KW"/>
</dbReference>
<feature type="transmembrane region" description="Helical" evidence="11">
    <location>
        <begin position="1050"/>
        <end position="1069"/>
    </location>
</feature>
<feature type="transmembrane region" description="Helical" evidence="11">
    <location>
        <begin position="2157"/>
        <end position="2178"/>
    </location>
</feature>
<dbReference type="InterPro" id="IPR003439">
    <property type="entry name" value="ABC_transporter-like_ATP-bd"/>
</dbReference>
<dbReference type="SMART" id="SM00382">
    <property type="entry name" value="AAA"/>
    <property type="match status" value="2"/>
</dbReference>
<name>A0A8J2X4E1_9STRA</name>
<feature type="transmembrane region" description="Helical" evidence="11">
    <location>
        <begin position="2062"/>
        <end position="2082"/>
    </location>
</feature>
<dbReference type="InterPro" id="IPR017871">
    <property type="entry name" value="ABC_transporter-like_CS"/>
</dbReference>
<keyword evidence="4 11" id="KW-0812">Transmembrane</keyword>
<feature type="transmembrane region" description="Helical" evidence="11">
    <location>
        <begin position="2130"/>
        <end position="2151"/>
    </location>
</feature>